<feature type="binding site" evidence="11">
    <location>
        <position position="398"/>
    </location>
    <ligand>
        <name>GTP</name>
        <dbReference type="ChEBI" id="CHEBI:37565"/>
    </ligand>
</feature>
<dbReference type="GO" id="GO:0006107">
    <property type="term" value="P:oxaloacetate metabolic process"/>
    <property type="evidence" value="ECO:0007669"/>
    <property type="project" value="TreeGrafter"/>
</dbReference>
<feature type="binding site" evidence="11">
    <location>
        <position position="81"/>
    </location>
    <ligand>
        <name>substrate</name>
    </ligand>
</feature>
<dbReference type="Pfam" id="PF17297">
    <property type="entry name" value="PEPCK_N"/>
    <property type="match status" value="1"/>
</dbReference>
<feature type="domain" description="Phosphoenolpyruvate carboxykinase C-terminal P-loop" evidence="12">
    <location>
        <begin position="246"/>
        <end position="615"/>
    </location>
</feature>
<gene>
    <name evidence="11" type="primary">pckG</name>
    <name evidence="14" type="ORF">DZC30_04010</name>
</gene>
<evidence type="ECO:0000256" key="4">
    <source>
        <dbReference type="ARBA" id="ARBA00022432"/>
    </source>
</evidence>
<evidence type="ECO:0000313" key="14">
    <source>
        <dbReference type="EMBL" id="RGE46385.1"/>
    </source>
</evidence>
<dbReference type="EC" id="4.1.1.32" evidence="11"/>
<dbReference type="EMBL" id="QURR01000003">
    <property type="protein sequence ID" value="RGE46385.1"/>
    <property type="molecule type" value="Genomic_DNA"/>
</dbReference>
<evidence type="ECO:0000256" key="7">
    <source>
        <dbReference type="ARBA" id="ARBA00022793"/>
    </source>
</evidence>
<evidence type="ECO:0000256" key="9">
    <source>
        <dbReference type="ARBA" id="ARBA00023211"/>
    </source>
</evidence>
<dbReference type="GO" id="GO:0004613">
    <property type="term" value="F:phosphoenolpyruvate carboxykinase (GTP) activity"/>
    <property type="evidence" value="ECO:0007669"/>
    <property type="project" value="UniProtKB-UniRule"/>
</dbReference>
<dbReference type="InterPro" id="IPR035077">
    <property type="entry name" value="PEP_carboxykinase_GTP_C"/>
</dbReference>
<keyword evidence="4 11" id="KW-0312">Gluconeogenesis</keyword>
<keyword evidence="14" id="KW-0670">Pyruvate</keyword>
<dbReference type="Gene3D" id="2.170.8.10">
    <property type="entry name" value="Phosphoenolpyruvate Carboxykinase, domain 2"/>
    <property type="match status" value="1"/>
</dbReference>
<keyword evidence="9 11" id="KW-0464">Manganese</keyword>
<feature type="binding site" evidence="11">
    <location>
        <begin position="221"/>
        <end position="223"/>
    </location>
    <ligand>
        <name>substrate</name>
    </ligand>
</feature>
<dbReference type="GO" id="GO:0033993">
    <property type="term" value="P:response to lipid"/>
    <property type="evidence" value="ECO:0007669"/>
    <property type="project" value="TreeGrafter"/>
</dbReference>
<comment type="subcellular location">
    <subcellularLocation>
        <location evidence="11">Cytoplasm</location>
    </subcellularLocation>
</comment>
<dbReference type="PANTHER" id="PTHR11561">
    <property type="entry name" value="PHOSPHOENOLPYRUVATE CARBOXYKINASE"/>
    <property type="match status" value="1"/>
</dbReference>
<keyword evidence="14" id="KW-0418">Kinase</keyword>
<dbReference type="GO" id="GO:0016301">
    <property type="term" value="F:kinase activity"/>
    <property type="evidence" value="ECO:0007669"/>
    <property type="project" value="UniProtKB-KW"/>
</dbReference>
<keyword evidence="15" id="KW-1185">Reference proteome</keyword>
<dbReference type="PROSITE" id="PS00505">
    <property type="entry name" value="PEPCK_GTP"/>
    <property type="match status" value="1"/>
</dbReference>
<dbReference type="FunFam" id="3.40.449.10:FF:000005">
    <property type="entry name" value="Phosphoenolpyruvate carboxykinase [GTP]"/>
    <property type="match status" value="1"/>
</dbReference>
<keyword evidence="8 11" id="KW-0342">GTP-binding</keyword>
<keyword evidence="14" id="KW-0808">Transferase</keyword>
<dbReference type="GO" id="GO:0030145">
    <property type="term" value="F:manganese ion binding"/>
    <property type="evidence" value="ECO:0007669"/>
    <property type="project" value="UniProtKB-UniRule"/>
</dbReference>
<comment type="catalytic activity">
    <reaction evidence="11">
        <text>oxaloacetate + GTP = phosphoenolpyruvate + GDP + CO2</text>
        <dbReference type="Rhea" id="RHEA:10388"/>
        <dbReference type="ChEBI" id="CHEBI:16452"/>
        <dbReference type="ChEBI" id="CHEBI:16526"/>
        <dbReference type="ChEBI" id="CHEBI:37565"/>
        <dbReference type="ChEBI" id="CHEBI:58189"/>
        <dbReference type="ChEBI" id="CHEBI:58702"/>
        <dbReference type="EC" id="4.1.1.32"/>
    </reaction>
</comment>
<feature type="binding site" evidence="11">
    <location>
        <position position="272"/>
    </location>
    <ligand>
        <name>substrate</name>
    </ligand>
</feature>
<keyword evidence="7 11" id="KW-0210">Decarboxylase</keyword>
<dbReference type="InterPro" id="IPR018091">
    <property type="entry name" value="PEP_carboxykin_GTP_CS"/>
</dbReference>
<feature type="domain" description="Phosphoenolpyruvate carboxykinase GTP-utilising N-terminal" evidence="13">
    <location>
        <begin position="24"/>
        <end position="242"/>
    </location>
</feature>
<sequence>MNASVQGLNIQAPDYVKNPKLIAWVAEMAALCKPAKIHWCDGSQAEYDALCQQLVDAGTFKKLPKRPGSYLAWTDPSDVARVEDRTYICSQKKEDAGPTNNWMAPAEMRATLQPLFDGCMAGRTMYVVPFSMGPLGSPIAHVGIELSDSPYVAVNMKIMTRMGKAVYDVIGTEGEFVPCVHTIGAPLAEGQKDETTWPCNKTKYIVHYPETREIWSYGSGYGGNALLGKKCFALRIASTMGKDQGWLAEHMLILGVTNPEGKKYHVAAAFPSACGKTNFSMLVPPKAFDGWKVTTIGDDIAWIKPQADGSLRAINPEAGYFGVAPGTNMLTNPNCMQSLDKNVIFTNVALTDDGDVWWEGMEKDQGKLPDHLIDWQGKDWTPQIAKETGAKAAHPNARFTVAATNNPALDEAWDDPKGVKIDAIIFGGRRSTTVPLVTEARNWTEGVYMAATMGSETTAAAFGAQGVVRRDPFAMLPFAGYNMSDYFQHWLDMGAKIEAQGAALPKIFTTNWFRKNAEGKFVWPGYGENMRVLKWMIDRLEGQAQGAQTAFGIAPQYAEINWNGLDFNAAQFDSVTNIDKAAWAEEMKLHGEHFDKLAYNLPKALLDTKAELEKRLAA</sequence>
<evidence type="ECO:0000313" key="15">
    <source>
        <dbReference type="Proteomes" id="UP000261948"/>
    </source>
</evidence>
<dbReference type="GO" id="GO:0005829">
    <property type="term" value="C:cytosol"/>
    <property type="evidence" value="ECO:0007669"/>
    <property type="project" value="TreeGrafter"/>
</dbReference>
<dbReference type="SUPFAM" id="SSF53795">
    <property type="entry name" value="PEP carboxykinase-like"/>
    <property type="match status" value="1"/>
</dbReference>
<keyword evidence="10 11" id="KW-0456">Lyase</keyword>
<feature type="active site" evidence="11">
    <location>
        <position position="274"/>
    </location>
</feature>
<feature type="binding site" evidence="11">
    <location>
        <position position="230"/>
    </location>
    <ligand>
        <name>Mn(2+)</name>
        <dbReference type="ChEBI" id="CHEBI:29035"/>
    </ligand>
</feature>
<dbReference type="InterPro" id="IPR008209">
    <property type="entry name" value="PEP_carboxykinase_GTP"/>
</dbReference>
<reference evidence="14 15" key="1">
    <citation type="submission" date="2018-08" db="EMBL/GenBank/DDBJ databases">
        <title>Comamonas testosteroni strain SWCO2.</title>
        <authorList>
            <person name="Jiang N."/>
            <person name="Zhang X.Z."/>
        </authorList>
    </citation>
    <scope>NUCLEOTIDE SEQUENCE [LARGE SCALE GENOMIC DNA]</scope>
    <source>
        <strain evidence="14 15">SWCO2</strain>
    </source>
</reference>
<evidence type="ECO:0000259" key="12">
    <source>
        <dbReference type="Pfam" id="PF00821"/>
    </source>
</evidence>
<evidence type="ECO:0000256" key="8">
    <source>
        <dbReference type="ARBA" id="ARBA00023134"/>
    </source>
</evidence>
<dbReference type="UniPathway" id="UPA00138"/>
<comment type="cofactor">
    <cofactor evidence="11">
        <name>Mn(2+)</name>
        <dbReference type="ChEBI" id="CHEBI:29035"/>
    </cofactor>
    <text evidence="11">Binds 1 Mn(2+) ion per subunit.</text>
</comment>
<dbReference type="SUPFAM" id="SSF68923">
    <property type="entry name" value="PEP carboxykinase N-terminal domain"/>
    <property type="match status" value="1"/>
</dbReference>
<dbReference type="InterPro" id="IPR013035">
    <property type="entry name" value="PEP_carboxykinase_C"/>
</dbReference>
<comment type="function">
    <text evidence="11">Catalyzes the conversion of oxaloacetate (OAA) to phosphoenolpyruvate (PEP), the rate-limiting step in the metabolic pathway that produces glucose from lactate and other precursors derived from the citric acid cycle.</text>
</comment>
<organism evidence="14 15">
    <name type="scientific">Comamonas testosteroni</name>
    <name type="common">Pseudomonas testosteroni</name>
    <dbReference type="NCBI Taxonomy" id="285"/>
    <lineage>
        <taxon>Bacteria</taxon>
        <taxon>Pseudomonadati</taxon>
        <taxon>Pseudomonadota</taxon>
        <taxon>Betaproteobacteria</taxon>
        <taxon>Burkholderiales</taxon>
        <taxon>Comamonadaceae</taxon>
        <taxon>Comamonas</taxon>
    </lineage>
</organism>
<keyword evidence="6 11" id="KW-0547">Nucleotide-binding</keyword>
<comment type="subunit">
    <text evidence="3 11">Monomer.</text>
</comment>
<feature type="binding site" evidence="11">
    <location>
        <begin position="396"/>
        <end position="398"/>
    </location>
    <ligand>
        <name>substrate</name>
    </ligand>
</feature>
<evidence type="ECO:0000259" key="13">
    <source>
        <dbReference type="Pfam" id="PF17297"/>
    </source>
</evidence>
<name>A0A373FSE3_COMTE</name>
<dbReference type="GO" id="GO:0042594">
    <property type="term" value="P:response to starvation"/>
    <property type="evidence" value="ECO:0007669"/>
    <property type="project" value="TreeGrafter"/>
</dbReference>
<dbReference type="NCBIfam" id="NF003253">
    <property type="entry name" value="PRK04210.1"/>
    <property type="match status" value="1"/>
</dbReference>
<dbReference type="GO" id="GO:0006094">
    <property type="term" value="P:gluconeogenesis"/>
    <property type="evidence" value="ECO:0007669"/>
    <property type="project" value="UniProtKB-UniRule"/>
</dbReference>
<dbReference type="InterPro" id="IPR008210">
    <property type="entry name" value="PEP_carboxykinase_N"/>
</dbReference>
<proteinExistence type="inferred from homology"/>
<evidence type="ECO:0000256" key="2">
    <source>
        <dbReference type="ARBA" id="ARBA00005796"/>
    </source>
</evidence>
<dbReference type="Gene3D" id="3.40.449.10">
    <property type="entry name" value="Phosphoenolpyruvate Carboxykinase, domain 1"/>
    <property type="match status" value="1"/>
</dbReference>
<comment type="pathway">
    <text evidence="1 11">Carbohydrate biosynthesis; gluconeogenesis.</text>
</comment>
<evidence type="ECO:0000256" key="1">
    <source>
        <dbReference type="ARBA" id="ARBA00004742"/>
    </source>
</evidence>
<dbReference type="Gene3D" id="3.90.228.20">
    <property type="match status" value="1"/>
</dbReference>
<dbReference type="Pfam" id="PF00821">
    <property type="entry name" value="PEPCK_GTP"/>
    <property type="match status" value="1"/>
</dbReference>
<dbReference type="GO" id="GO:0071333">
    <property type="term" value="P:cellular response to glucose stimulus"/>
    <property type="evidence" value="ECO:0007669"/>
    <property type="project" value="TreeGrafter"/>
</dbReference>
<feature type="binding site" evidence="11">
    <location>
        <position position="250"/>
    </location>
    <ligand>
        <name>Mn(2+)</name>
        <dbReference type="ChEBI" id="CHEBI:29035"/>
    </ligand>
</feature>
<dbReference type="GO" id="GO:0046327">
    <property type="term" value="P:glycerol biosynthetic process from pyruvate"/>
    <property type="evidence" value="ECO:0007669"/>
    <property type="project" value="TreeGrafter"/>
</dbReference>
<dbReference type="CDD" id="cd00819">
    <property type="entry name" value="PEPCK_GTP"/>
    <property type="match status" value="1"/>
</dbReference>
<dbReference type="PANTHER" id="PTHR11561:SF0">
    <property type="entry name" value="PHOSPHOENOLPYRUVATE CARBOXYKINASE [GTP]-RELATED"/>
    <property type="match status" value="1"/>
</dbReference>
<evidence type="ECO:0000256" key="3">
    <source>
        <dbReference type="ARBA" id="ARBA00011245"/>
    </source>
</evidence>
<accession>A0A373FSE3</accession>
<protein>
    <recommendedName>
        <fullName evidence="11">Phosphoenolpyruvate carboxykinase [GTP]</fullName>
        <shortName evidence="11">PEP carboxykinase</shortName>
        <shortName evidence="11">PEPCK</shortName>
        <ecNumber evidence="11">4.1.1.32</ecNumber>
    </recommendedName>
    <alternativeName>
        <fullName evidence="11">GTP-dependent phosphoenolpyruvate carboxykinase</fullName>
        <shortName evidence="11">GTP-PEPCK</shortName>
    </alternativeName>
</protein>
<dbReference type="AlphaFoldDB" id="A0A373FSE3"/>
<dbReference type="GO" id="GO:0019543">
    <property type="term" value="P:propionate catabolic process"/>
    <property type="evidence" value="ECO:0007669"/>
    <property type="project" value="TreeGrafter"/>
</dbReference>
<dbReference type="Proteomes" id="UP000261948">
    <property type="component" value="Unassembled WGS sequence"/>
</dbReference>
<dbReference type="GO" id="GO:0005525">
    <property type="term" value="F:GTP binding"/>
    <property type="evidence" value="ECO:0007669"/>
    <property type="project" value="UniProtKB-UniRule"/>
</dbReference>
<evidence type="ECO:0000256" key="11">
    <source>
        <dbReference type="HAMAP-Rule" id="MF_00452"/>
    </source>
</evidence>
<feature type="binding site" evidence="11">
    <location>
        <begin position="526"/>
        <end position="529"/>
    </location>
    <ligand>
        <name>GTP</name>
        <dbReference type="ChEBI" id="CHEBI:37565"/>
    </ligand>
</feature>
<evidence type="ECO:0000256" key="5">
    <source>
        <dbReference type="ARBA" id="ARBA00022723"/>
    </source>
</evidence>
<dbReference type="InterPro" id="IPR035078">
    <property type="entry name" value="PEP_carboxykinase_GTP_N"/>
</dbReference>
<feature type="binding site" evidence="11">
    <location>
        <position position="299"/>
    </location>
    <ligand>
        <name>Mn(2+)</name>
        <dbReference type="ChEBI" id="CHEBI:29035"/>
    </ligand>
</feature>
<dbReference type="HAMAP" id="MF_00452">
    <property type="entry name" value="PEPCK_GTP"/>
    <property type="match status" value="1"/>
</dbReference>
<keyword evidence="5 11" id="KW-0479">Metal-binding</keyword>
<dbReference type="PIRSF" id="PIRSF001348">
    <property type="entry name" value="PEP_carboxykinase_GTP"/>
    <property type="match status" value="1"/>
</dbReference>
<feature type="binding site" evidence="11">
    <location>
        <position position="429"/>
    </location>
    <ligand>
        <name>GTP</name>
        <dbReference type="ChEBI" id="CHEBI:37565"/>
    </ligand>
</feature>
<dbReference type="OrthoDB" id="9758871at2"/>
<comment type="similarity">
    <text evidence="2 11">Belongs to the phosphoenolpyruvate carboxykinase [GTP] family.</text>
</comment>
<feature type="binding site" evidence="11">
    <location>
        <begin position="273"/>
        <end position="278"/>
    </location>
    <ligand>
        <name>GTP</name>
        <dbReference type="ChEBI" id="CHEBI:37565"/>
    </ligand>
</feature>
<evidence type="ECO:0000256" key="10">
    <source>
        <dbReference type="ARBA" id="ARBA00023239"/>
    </source>
</evidence>
<keyword evidence="11" id="KW-0963">Cytoplasm</keyword>
<evidence type="ECO:0000256" key="6">
    <source>
        <dbReference type="ARBA" id="ARBA00022741"/>
    </source>
</evidence>
<comment type="caution">
    <text evidence="14">The sequence shown here is derived from an EMBL/GenBank/DDBJ whole genome shotgun (WGS) entry which is preliminary data.</text>
</comment>